<sequence length="267" mass="29005">MANKRMEVATKSDKPLFIPFITAGDPTAEATIEIAVTLEEAGASILELGIPYSDPLADGPTIQAASKRALQGGMSLEKALQLVPEMRKRGLTIPVIIFTYFNPLLQYGEERFVNEAAELGIDGLLVPDLPFEESEHLDQLCEQNDLAFISLVAPTSKQRMIKIAQRAKGFLYCVSSLGVTGVRNELDPRVYDFLKTVREASNIPTAVGFGISSGEQVRAMQKHADGVVVGSALVTVIGEQEEALKEKETRPIALRNIKTFVSSLISS</sequence>
<keyword evidence="11" id="KW-1185">Reference proteome</keyword>
<evidence type="ECO:0000256" key="2">
    <source>
        <dbReference type="ARBA" id="ARBA00011270"/>
    </source>
</evidence>
<evidence type="ECO:0000256" key="6">
    <source>
        <dbReference type="ARBA" id="ARBA00023239"/>
    </source>
</evidence>
<dbReference type="PANTHER" id="PTHR43406">
    <property type="entry name" value="TRYPTOPHAN SYNTHASE, ALPHA CHAIN"/>
    <property type="match status" value="1"/>
</dbReference>
<dbReference type="NCBIfam" id="TIGR00262">
    <property type="entry name" value="trpA"/>
    <property type="match status" value="1"/>
</dbReference>
<evidence type="ECO:0000256" key="8">
    <source>
        <dbReference type="HAMAP-Rule" id="MF_00131"/>
    </source>
</evidence>
<dbReference type="EC" id="4.2.1.20" evidence="8"/>
<dbReference type="InterPro" id="IPR011060">
    <property type="entry name" value="RibuloseP-bd_barrel"/>
</dbReference>
<comment type="subunit">
    <text evidence="2 8">Tetramer of two alpha and two beta chains.</text>
</comment>
<evidence type="ECO:0000313" key="10">
    <source>
        <dbReference type="EMBL" id="MFC0470280.1"/>
    </source>
</evidence>
<comment type="caution">
    <text evidence="10">The sequence shown here is derived from an EMBL/GenBank/DDBJ whole genome shotgun (WGS) entry which is preliminary data.</text>
</comment>
<evidence type="ECO:0000256" key="3">
    <source>
        <dbReference type="ARBA" id="ARBA00022605"/>
    </source>
</evidence>
<keyword evidence="6 8" id="KW-0456">Lyase</keyword>
<evidence type="ECO:0000256" key="4">
    <source>
        <dbReference type="ARBA" id="ARBA00022822"/>
    </source>
</evidence>
<name>A0ABV6KAD0_9BACI</name>
<dbReference type="PANTHER" id="PTHR43406:SF1">
    <property type="entry name" value="TRYPTOPHAN SYNTHASE ALPHA CHAIN, CHLOROPLASTIC"/>
    <property type="match status" value="1"/>
</dbReference>
<comment type="similarity">
    <text evidence="8 9">Belongs to the TrpA family.</text>
</comment>
<reference evidence="10 11" key="1">
    <citation type="submission" date="2024-09" db="EMBL/GenBank/DDBJ databases">
        <authorList>
            <person name="Sun Q."/>
            <person name="Mori K."/>
        </authorList>
    </citation>
    <scope>NUCLEOTIDE SEQUENCE [LARGE SCALE GENOMIC DNA]</scope>
    <source>
        <strain evidence="10 11">NCAIM B.02610</strain>
    </source>
</reference>
<proteinExistence type="inferred from homology"/>
<dbReference type="Gene3D" id="3.20.20.70">
    <property type="entry name" value="Aldolase class I"/>
    <property type="match status" value="1"/>
</dbReference>
<feature type="active site" description="Proton acceptor" evidence="8">
    <location>
        <position position="47"/>
    </location>
</feature>
<comment type="pathway">
    <text evidence="1 8">Amino-acid biosynthesis; L-tryptophan biosynthesis; L-tryptophan from chorismate: step 5/5.</text>
</comment>
<dbReference type="HAMAP" id="MF_00131">
    <property type="entry name" value="Trp_synth_alpha"/>
    <property type="match status" value="1"/>
</dbReference>
<dbReference type="CDD" id="cd04724">
    <property type="entry name" value="Tryptophan_synthase_alpha"/>
    <property type="match status" value="1"/>
</dbReference>
<comment type="function">
    <text evidence="8">The alpha subunit is responsible for the aldol cleavage of indoleglycerol phosphate to indole and glyceraldehyde 3-phosphate.</text>
</comment>
<dbReference type="Pfam" id="PF00290">
    <property type="entry name" value="Trp_syntA"/>
    <property type="match status" value="1"/>
</dbReference>
<keyword evidence="3 8" id="KW-0028">Amino-acid biosynthesis</keyword>
<dbReference type="Proteomes" id="UP001589838">
    <property type="component" value="Unassembled WGS sequence"/>
</dbReference>
<feature type="active site" description="Proton acceptor" evidence="8">
    <location>
        <position position="58"/>
    </location>
</feature>
<dbReference type="InterPro" id="IPR013785">
    <property type="entry name" value="Aldolase_TIM"/>
</dbReference>
<accession>A0ABV6KAD0</accession>
<evidence type="ECO:0000313" key="11">
    <source>
        <dbReference type="Proteomes" id="UP001589838"/>
    </source>
</evidence>
<evidence type="ECO:0000256" key="1">
    <source>
        <dbReference type="ARBA" id="ARBA00004733"/>
    </source>
</evidence>
<dbReference type="InterPro" id="IPR002028">
    <property type="entry name" value="Trp_synthase_suA"/>
</dbReference>
<evidence type="ECO:0000256" key="7">
    <source>
        <dbReference type="ARBA" id="ARBA00049047"/>
    </source>
</evidence>
<protein>
    <recommendedName>
        <fullName evidence="8">Tryptophan synthase alpha chain</fullName>
        <ecNumber evidence="8">4.2.1.20</ecNumber>
    </recommendedName>
</protein>
<organism evidence="10 11">
    <name type="scientific">Halalkalibacter kiskunsagensis</name>
    <dbReference type="NCBI Taxonomy" id="1548599"/>
    <lineage>
        <taxon>Bacteria</taxon>
        <taxon>Bacillati</taxon>
        <taxon>Bacillota</taxon>
        <taxon>Bacilli</taxon>
        <taxon>Bacillales</taxon>
        <taxon>Bacillaceae</taxon>
        <taxon>Halalkalibacter</taxon>
    </lineage>
</organism>
<dbReference type="PROSITE" id="PS00167">
    <property type="entry name" value="TRP_SYNTHASE_ALPHA"/>
    <property type="match status" value="1"/>
</dbReference>
<evidence type="ECO:0000256" key="5">
    <source>
        <dbReference type="ARBA" id="ARBA00023141"/>
    </source>
</evidence>
<dbReference type="RefSeq" id="WP_335959010.1">
    <property type="nucleotide sequence ID" value="NZ_JAXBLX010000003.1"/>
</dbReference>
<gene>
    <name evidence="8 10" type="primary">trpA</name>
    <name evidence="10" type="ORF">ACFFHM_06990</name>
</gene>
<dbReference type="InterPro" id="IPR018204">
    <property type="entry name" value="Trp_synthase_alpha_AS"/>
</dbReference>
<evidence type="ECO:0000256" key="9">
    <source>
        <dbReference type="RuleBase" id="RU003662"/>
    </source>
</evidence>
<dbReference type="SUPFAM" id="SSF51366">
    <property type="entry name" value="Ribulose-phoshate binding barrel"/>
    <property type="match status" value="1"/>
</dbReference>
<keyword evidence="4 8" id="KW-0822">Tryptophan biosynthesis</keyword>
<comment type="catalytic activity">
    <reaction evidence="7 8">
        <text>(1S,2R)-1-C-(indol-3-yl)glycerol 3-phosphate + L-serine = D-glyceraldehyde 3-phosphate + L-tryptophan + H2O</text>
        <dbReference type="Rhea" id="RHEA:10532"/>
        <dbReference type="ChEBI" id="CHEBI:15377"/>
        <dbReference type="ChEBI" id="CHEBI:33384"/>
        <dbReference type="ChEBI" id="CHEBI:57912"/>
        <dbReference type="ChEBI" id="CHEBI:58866"/>
        <dbReference type="ChEBI" id="CHEBI:59776"/>
        <dbReference type="EC" id="4.2.1.20"/>
    </reaction>
</comment>
<dbReference type="GO" id="GO:0004834">
    <property type="term" value="F:tryptophan synthase activity"/>
    <property type="evidence" value="ECO:0007669"/>
    <property type="project" value="UniProtKB-EC"/>
</dbReference>
<dbReference type="EMBL" id="JBHLUX010000017">
    <property type="protein sequence ID" value="MFC0470280.1"/>
    <property type="molecule type" value="Genomic_DNA"/>
</dbReference>
<keyword evidence="5 8" id="KW-0057">Aromatic amino acid biosynthesis</keyword>